<dbReference type="RefSeq" id="WP_009206902.1">
    <property type="nucleotide sequence ID" value="NC_022357.1"/>
</dbReference>
<dbReference type="KEGG" id="sdr:SCD_n00304"/>
<dbReference type="eggNOG" id="ENOG5032YAI">
    <property type="taxonomic scope" value="Bacteria"/>
</dbReference>
<feature type="signal peptide" evidence="2">
    <location>
        <begin position="1"/>
        <end position="25"/>
    </location>
</feature>
<evidence type="ECO:0000256" key="2">
    <source>
        <dbReference type="SAM" id="SignalP"/>
    </source>
</evidence>
<accession>S6AAY5</accession>
<dbReference type="Proteomes" id="UP000015559">
    <property type="component" value="Chromosome"/>
</dbReference>
<evidence type="ECO:0000256" key="1">
    <source>
        <dbReference type="SAM" id="MobiDB-lite"/>
    </source>
</evidence>
<gene>
    <name evidence="3" type="ORF">SCD_n00304</name>
</gene>
<evidence type="ECO:0000313" key="3">
    <source>
        <dbReference type="EMBL" id="BAN34153.1"/>
    </source>
</evidence>
<protein>
    <submittedName>
        <fullName evidence="3">Uncharacterized protein</fullName>
    </submittedName>
</protein>
<name>S6AAY5_SULDS</name>
<dbReference type="EMBL" id="AP013066">
    <property type="protein sequence ID" value="BAN34153.1"/>
    <property type="molecule type" value="Genomic_DNA"/>
</dbReference>
<feature type="chain" id="PRO_5004545409" evidence="2">
    <location>
        <begin position="26"/>
        <end position="122"/>
    </location>
</feature>
<keyword evidence="2" id="KW-0732">Signal</keyword>
<evidence type="ECO:0000313" key="4">
    <source>
        <dbReference type="Proteomes" id="UP000015559"/>
    </source>
</evidence>
<organism evidence="3 4">
    <name type="scientific">Sulfuricella denitrificans (strain DSM 22764 / NBRC 105220 / skB26)</name>
    <dbReference type="NCBI Taxonomy" id="1163617"/>
    <lineage>
        <taxon>Bacteria</taxon>
        <taxon>Pseudomonadati</taxon>
        <taxon>Pseudomonadota</taxon>
        <taxon>Betaproteobacteria</taxon>
        <taxon>Nitrosomonadales</taxon>
        <taxon>Sulfuricellaceae</taxon>
        <taxon>Sulfuricella</taxon>
    </lineage>
</organism>
<sequence length="122" mass="12046">MKLILHKIPLYIATLMLLSTAGAWADANETTESSTGSTPGVIVKVEKAIERGAKAAESGVKRGAKAAAHGIERGVKAAASGVERGAEATGNAAHTVAKKVGGSPPASAPPASAPPASSPPDK</sequence>
<feature type="compositionally biased region" description="Pro residues" evidence="1">
    <location>
        <begin position="106"/>
        <end position="122"/>
    </location>
</feature>
<dbReference type="HOGENOM" id="CLU_2025551_0_0_4"/>
<dbReference type="AlphaFoldDB" id="S6AAY5"/>
<keyword evidence="4" id="KW-1185">Reference proteome</keyword>
<proteinExistence type="predicted"/>
<reference evidence="3 4" key="1">
    <citation type="journal article" date="2012" name="Appl. Environ. Microbiol.">
        <title>Draft genome sequence of a psychrotolerant sulfur-oxidizing bacterium, Sulfuricella denitrificans skB26, and proteomic insights into cold adaptation.</title>
        <authorList>
            <person name="Watanabe T."/>
            <person name="Kojima H."/>
            <person name="Fukui M."/>
        </authorList>
    </citation>
    <scope>NUCLEOTIDE SEQUENCE [LARGE SCALE GENOMIC DNA]</scope>
    <source>
        <strain evidence="4">skB26</strain>
    </source>
</reference>
<feature type="region of interest" description="Disordered" evidence="1">
    <location>
        <begin position="80"/>
        <end position="122"/>
    </location>
</feature>